<evidence type="ECO:0000313" key="2">
    <source>
        <dbReference type="Proteomes" id="UP000679129"/>
    </source>
</evidence>
<protein>
    <submittedName>
        <fullName evidence="1">Uncharacterized protein</fullName>
    </submittedName>
</protein>
<name>A0A8F1SB81_9BACT</name>
<organism evidence="1 2">
    <name type="scientific">Candidatus Minimicrobia naudis</name>
    <dbReference type="NCBI Taxonomy" id="2841263"/>
    <lineage>
        <taxon>Bacteria</taxon>
        <taxon>Candidatus Saccharimonadota</taxon>
        <taxon>Candidatus Saccharimonadota incertae sedis</taxon>
        <taxon>Candidatus Minimicrobia</taxon>
    </lineage>
</organism>
<dbReference type="Gene3D" id="3.90.1640.10">
    <property type="entry name" value="inorganic pyrophosphatase (n-terminal core)"/>
    <property type="match status" value="1"/>
</dbReference>
<keyword evidence="2" id="KW-1185">Reference proteome</keyword>
<dbReference type="EMBL" id="CP076460">
    <property type="protein sequence ID" value="QWQ32363.1"/>
    <property type="molecule type" value="Genomic_DNA"/>
</dbReference>
<evidence type="ECO:0000313" key="1">
    <source>
        <dbReference type="EMBL" id="QWQ32363.1"/>
    </source>
</evidence>
<dbReference type="KEGG" id="mnd:KOY48_00465"/>
<dbReference type="AlphaFoldDB" id="A0A8F1SB81"/>
<accession>A0A8F1SB81</accession>
<reference evidence="1" key="1">
    <citation type="submission" date="2021-06" db="EMBL/GenBank/DDBJ databases">
        <title>An adapted protocol for Saccharibacteria cultivation: two new species join this phylum of Candidate Phyla Radiations.</title>
        <authorList>
            <person name="Ibrahim A."/>
            <person name="Maatouk M."/>
            <person name="Zgheib R."/>
            <person name="Haddad G."/>
            <person name="Bou Khalil J."/>
            <person name="Raoult D."/>
            <person name="Bittar F."/>
        </authorList>
    </citation>
    <scope>NUCLEOTIDE SEQUENCE</scope>
    <source>
        <strain evidence="1">IHU1</strain>
    </source>
</reference>
<gene>
    <name evidence="1" type="ORF">KOY48_00465</name>
</gene>
<dbReference type="InterPro" id="IPR038763">
    <property type="entry name" value="DHH_sf"/>
</dbReference>
<sequence length="67" mass="6911">MSNGSAKQKVIQSIKDVTNILVTVSSSPSVDELSAALGLTIFLNKLGKHATAVFSGDIPPAITVLES</sequence>
<dbReference type="Proteomes" id="UP000679129">
    <property type="component" value="Chromosome"/>
</dbReference>
<proteinExistence type="predicted"/>
<dbReference type="SUPFAM" id="SSF64182">
    <property type="entry name" value="DHH phosphoesterases"/>
    <property type="match status" value="1"/>
</dbReference>